<evidence type="ECO:0000313" key="3">
    <source>
        <dbReference type="EMBL" id="KCZ70462.1"/>
    </source>
</evidence>
<dbReference type="InterPro" id="IPR002912">
    <property type="entry name" value="ACT_dom"/>
</dbReference>
<name>A0A062UZA9_9EURY</name>
<dbReference type="Pfam" id="PF13740">
    <property type="entry name" value="ACT_6"/>
    <property type="match status" value="1"/>
</dbReference>
<dbReference type="AlphaFoldDB" id="A0A062UZA9"/>
<dbReference type="Proteomes" id="UP000027153">
    <property type="component" value="Unassembled WGS sequence"/>
</dbReference>
<dbReference type="PROSITE" id="PS51671">
    <property type="entry name" value="ACT"/>
    <property type="match status" value="1"/>
</dbReference>
<dbReference type="EMBL" id="JMIY01000008">
    <property type="protein sequence ID" value="KCZ70462.1"/>
    <property type="molecule type" value="Genomic_DNA"/>
</dbReference>
<feature type="domain" description="ACT" evidence="2">
    <location>
        <begin position="7"/>
        <end position="81"/>
    </location>
</feature>
<organism evidence="3 4">
    <name type="scientific">Candidatus Methanoperedens nitratireducens</name>
    <dbReference type="NCBI Taxonomy" id="1392998"/>
    <lineage>
        <taxon>Archaea</taxon>
        <taxon>Methanobacteriati</taxon>
        <taxon>Methanobacteriota</taxon>
        <taxon>Stenosarchaea group</taxon>
        <taxon>Methanomicrobia</taxon>
        <taxon>Methanosarcinales</taxon>
        <taxon>ANME-2 cluster</taxon>
        <taxon>Candidatus Methanoperedentaceae</taxon>
        <taxon>Candidatus Methanoperedens</taxon>
    </lineage>
</organism>
<protein>
    <recommendedName>
        <fullName evidence="1">UPF0237 protein ANME2D_03377</fullName>
    </recommendedName>
</protein>
<evidence type="ECO:0000313" key="4">
    <source>
        <dbReference type="Proteomes" id="UP000027153"/>
    </source>
</evidence>
<accession>A0A062UZA9</accession>
<dbReference type="PANTHER" id="PTHR34875:SF6">
    <property type="entry name" value="UPF0237 PROTEIN MJ1558"/>
    <property type="match status" value="1"/>
</dbReference>
<dbReference type="CDD" id="cd04872">
    <property type="entry name" value="ACT_1ZPV"/>
    <property type="match status" value="1"/>
</dbReference>
<dbReference type="HAMAP" id="MF_01054">
    <property type="entry name" value="UPF0237"/>
    <property type="match status" value="1"/>
</dbReference>
<dbReference type="PANTHER" id="PTHR34875">
    <property type="entry name" value="UPF0237 PROTEIN MJ1558"/>
    <property type="match status" value="1"/>
</dbReference>
<keyword evidence="4" id="KW-1185">Reference proteome</keyword>
<reference evidence="3 4" key="1">
    <citation type="journal article" date="2013" name="Nature">
        <title>Anaerobic oxidation of methane coupled to nitrate reduction in a novel archaeal lineage.</title>
        <authorList>
            <person name="Haroon M.F."/>
            <person name="Hu S."/>
            <person name="Shi Y."/>
            <person name="Imelfort M."/>
            <person name="Keller J."/>
            <person name="Hugenholtz P."/>
            <person name="Yuan Z."/>
            <person name="Tyson G.W."/>
        </authorList>
    </citation>
    <scope>NUCLEOTIDE SEQUENCE [LARGE SCALE GENOMIC DNA]</scope>
    <source>
        <strain evidence="3 4">ANME-2d</strain>
    </source>
</reference>
<dbReference type="InterPro" id="IPR045865">
    <property type="entry name" value="ACT-like_dom_sf"/>
</dbReference>
<dbReference type="InterPro" id="IPR050990">
    <property type="entry name" value="UPF0237/GcvR_regulator"/>
</dbReference>
<dbReference type="SUPFAM" id="SSF55021">
    <property type="entry name" value="ACT-like"/>
    <property type="match status" value="1"/>
</dbReference>
<dbReference type="RefSeq" id="WP_048094039.1">
    <property type="nucleotide sequence ID" value="NZ_JMIY01000008.1"/>
</dbReference>
<dbReference type="NCBIfam" id="NF001220">
    <property type="entry name" value="PRK00194.1"/>
    <property type="match status" value="1"/>
</dbReference>
<evidence type="ECO:0000256" key="1">
    <source>
        <dbReference type="HAMAP-Rule" id="MF_01054"/>
    </source>
</evidence>
<dbReference type="OrthoDB" id="27277at2157"/>
<sequence length="92" mass="10346">MTKNLVFITVIGKDQKGIIARVSNAVFKHNINIEDLNQKIMDGYFVMTMLADISDSIITIGELKKELAVIGTEMGLSIQIQHENIFKAMHRV</sequence>
<comment type="caution">
    <text evidence="3">The sequence shown here is derived from an EMBL/GenBank/DDBJ whole genome shotgun (WGS) entry which is preliminary data.</text>
</comment>
<proteinExistence type="inferred from homology"/>
<evidence type="ECO:0000259" key="2">
    <source>
        <dbReference type="PROSITE" id="PS51671"/>
    </source>
</evidence>
<dbReference type="PATRIC" id="fig|1392998.3.peg.3368"/>
<dbReference type="Gene3D" id="3.30.70.260">
    <property type="match status" value="1"/>
</dbReference>
<gene>
    <name evidence="3" type="ORF">ANME2D_03377</name>
</gene>
<dbReference type="InterPro" id="IPR022986">
    <property type="entry name" value="UPF0237_ACT"/>
</dbReference>
<comment type="similarity">
    <text evidence="1">Belongs to the UPF0237 family.</text>
</comment>